<protein>
    <submittedName>
        <fullName evidence="4">Hydrolase</fullName>
    </submittedName>
</protein>
<dbReference type="Gene3D" id="2.60.40.1220">
    <property type="match status" value="1"/>
</dbReference>
<dbReference type="InterPro" id="IPR032812">
    <property type="entry name" value="SbsA_Ig"/>
</dbReference>
<dbReference type="Pfam" id="PF13205">
    <property type="entry name" value="Big_5"/>
    <property type="match status" value="1"/>
</dbReference>
<organism evidence="4 5">
    <name type="scientific">Clostridium kluyveri</name>
    <dbReference type="NCBI Taxonomy" id="1534"/>
    <lineage>
        <taxon>Bacteria</taxon>
        <taxon>Bacillati</taxon>
        <taxon>Bacillota</taxon>
        <taxon>Clostridia</taxon>
        <taxon>Eubacteriales</taxon>
        <taxon>Clostridiaceae</taxon>
        <taxon>Clostridium</taxon>
    </lineage>
</organism>
<keyword evidence="4" id="KW-0378">Hydrolase</keyword>
<dbReference type="InterPro" id="IPR014755">
    <property type="entry name" value="Cu-Rt/internalin_Ig-like"/>
</dbReference>
<reference evidence="4 5" key="1">
    <citation type="submission" date="2016-12" db="EMBL/GenBank/DDBJ databases">
        <title>Complete genome sequence of Clostridium kluyveri JZZ isolated from the pit mud of a Chinese flavor liquor-making factory.</title>
        <authorList>
            <person name="Wang Y."/>
        </authorList>
    </citation>
    <scope>NUCLEOTIDE SEQUENCE [LARGE SCALE GENOMIC DNA]</scope>
    <source>
        <strain evidence="4 5">JZZ</strain>
    </source>
</reference>
<dbReference type="Gene3D" id="1.10.530.10">
    <property type="match status" value="1"/>
</dbReference>
<dbReference type="SMART" id="SM00047">
    <property type="entry name" value="LYZ2"/>
    <property type="match status" value="1"/>
</dbReference>
<evidence type="ECO:0000313" key="5">
    <source>
        <dbReference type="Proteomes" id="UP000184604"/>
    </source>
</evidence>
<feature type="chain" id="PRO_5012430896" evidence="2">
    <location>
        <begin position="26"/>
        <end position="497"/>
    </location>
</feature>
<feature type="signal peptide" evidence="2">
    <location>
        <begin position="1"/>
        <end position="25"/>
    </location>
</feature>
<keyword evidence="1 2" id="KW-0732">Signal</keyword>
<dbReference type="InterPro" id="IPR002901">
    <property type="entry name" value="MGlyc_endo_b_GlcNAc-like_dom"/>
</dbReference>
<accession>A0A1L5FDI5</accession>
<dbReference type="OrthoDB" id="9816557at2"/>
<dbReference type="Pfam" id="PF01832">
    <property type="entry name" value="Glucosaminidase"/>
    <property type="match status" value="1"/>
</dbReference>
<dbReference type="Proteomes" id="UP000184604">
    <property type="component" value="Chromosome"/>
</dbReference>
<evidence type="ECO:0000313" key="4">
    <source>
        <dbReference type="EMBL" id="APM41071.1"/>
    </source>
</evidence>
<evidence type="ECO:0000259" key="3">
    <source>
        <dbReference type="SMART" id="SM00047"/>
    </source>
</evidence>
<gene>
    <name evidence="4" type="ORF">BS101_21370</name>
</gene>
<dbReference type="RefSeq" id="WP_073540834.1">
    <property type="nucleotide sequence ID" value="NZ_CP018335.1"/>
</dbReference>
<proteinExistence type="predicted"/>
<evidence type="ECO:0000256" key="1">
    <source>
        <dbReference type="ARBA" id="ARBA00022729"/>
    </source>
</evidence>
<name>A0A1L5FDI5_CLOKL</name>
<dbReference type="EMBL" id="CP018335">
    <property type="protein sequence ID" value="APM41071.1"/>
    <property type="molecule type" value="Genomic_DNA"/>
</dbReference>
<dbReference type="GO" id="GO:0004040">
    <property type="term" value="F:amidase activity"/>
    <property type="evidence" value="ECO:0007669"/>
    <property type="project" value="InterPro"/>
</dbReference>
<feature type="domain" description="Mannosyl-glycoprotein endo-beta-N-acetylglucosamidase-like" evidence="3">
    <location>
        <begin position="328"/>
        <end position="484"/>
    </location>
</feature>
<evidence type="ECO:0000256" key="2">
    <source>
        <dbReference type="SAM" id="SignalP"/>
    </source>
</evidence>
<sequence>MKKRVKALILVMLFFITFSQFKVHADSSLTEPRVDINTNKEWTVKFNIELKSTTVNNTNIKVMDKNNVQVPVVITQGSDLSTIIISPRVSGYDPGETYNLVIGTGLQSISGKSLSSPASLEFTTINEYSDGTSYSGLPKITSSKFEYTPLLSSQYQGFLVNSDTSNVQYRVFVNKQSGESGVYTELTKGYTTAVEGKITALSTLSSGTNGEKYKVIIYVKRQGVTGAHKDINTDYDNYIVNYFRCVNSVNNDNNEYVEYGITLDDMVQKQFNSYSKPVFVETSIMDNAATKNQIKYYVNPDNFLDGYGKYQFLKLTYSEGITVDDLNSYLKGKGIFEGMGQTFLDAAKKNNVSVAYLISHAMLETGYGTSELATGGAVDDSGNYVHGEPVYNFFGIGATDDNPLINGTEKAYAEGWFTPEEALSGGAAWIASQYINNPEKNQDTLYKMRWNPEDPGEHQYATDIAWAYKQIPNIVNGIKAISSNSNTALKFEIPRLK</sequence>
<dbReference type="AlphaFoldDB" id="A0A1L5FDI5"/>